<comment type="caution">
    <text evidence="8">The sequence shown here is derived from an EMBL/GenBank/DDBJ whole genome shotgun (WGS) entry which is preliminary data.</text>
</comment>
<keyword evidence="4 5" id="KW-0440">LIM domain</keyword>
<dbReference type="Pfam" id="PF06297">
    <property type="entry name" value="PET"/>
    <property type="match status" value="1"/>
</dbReference>
<dbReference type="CDD" id="cd09341">
    <property type="entry name" value="LIM2_Testin_like"/>
    <property type="match status" value="1"/>
</dbReference>
<evidence type="ECO:0000259" key="7">
    <source>
        <dbReference type="PROSITE" id="PS51303"/>
    </source>
</evidence>
<keyword evidence="9" id="KW-1185">Reference proteome</keyword>
<evidence type="ECO:0000256" key="2">
    <source>
        <dbReference type="ARBA" id="ARBA00022737"/>
    </source>
</evidence>
<evidence type="ECO:0000256" key="3">
    <source>
        <dbReference type="ARBA" id="ARBA00022833"/>
    </source>
</evidence>
<keyword evidence="2" id="KW-0677">Repeat</keyword>
<organism evidence="8 9">
    <name type="scientific">Porites lobata</name>
    <dbReference type="NCBI Taxonomy" id="104759"/>
    <lineage>
        <taxon>Eukaryota</taxon>
        <taxon>Metazoa</taxon>
        <taxon>Cnidaria</taxon>
        <taxon>Anthozoa</taxon>
        <taxon>Hexacorallia</taxon>
        <taxon>Scleractinia</taxon>
        <taxon>Fungiina</taxon>
        <taxon>Poritidae</taxon>
        <taxon>Porites</taxon>
    </lineage>
</organism>
<dbReference type="PANTHER" id="PTHR24211">
    <property type="entry name" value="LIM DOMAIN-CONTAINING PROTEIN"/>
    <property type="match status" value="1"/>
</dbReference>
<sequence length="415" mass="47856">MTDLSTAMTLSSLSTDGGLQRDHICLEKEITVKTQKSAMPREKFTLGHERNAGAPCLKCGPVKCEGGLDLHFWRKICKTCKCKPEEHDIKSAEEEAHKLVVHSLFSKDSPVGHIRDYFRKLEEANNTQRSEYARQFAWTPPGLQQGVLMKYMESLHPEVKPKVGSDGAKYRRKQMMYQLPIHDHDENYCDNLTEAERDSMRQFCDDRNQNALGVGDVREKTNPISKWVCFRCGQNIGLGEIAVFASRAGESRCWHPGCFVCQICNNLLVDLIYFYKDGGIYCGRHYAEMFKPRCAACDELIFSREYTQAEDRNWHRKHFCCYECDRDLGGLLYVARDGHPHCMECYNRLYAKKCSECRNVIGADAQRIEYEGEFWHARDECFKCAMCKTSLIGRQFLRHPKKNKIFCSTGCARSY</sequence>
<accession>A0ABN8MYR1</accession>
<dbReference type="CDD" id="cd09340">
    <property type="entry name" value="LIM1_Testin_like"/>
    <property type="match status" value="1"/>
</dbReference>
<feature type="domain" description="LIM zinc-binding" evidence="6">
    <location>
        <begin position="292"/>
        <end position="352"/>
    </location>
</feature>
<dbReference type="EMBL" id="CALNXK010000007">
    <property type="protein sequence ID" value="CAH3039008.1"/>
    <property type="molecule type" value="Genomic_DNA"/>
</dbReference>
<dbReference type="Gene3D" id="2.10.110.10">
    <property type="entry name" value="Cysteine Rich Protein"/>
    <property type="match status" value="3"/>
</dbReference>
<dbReference type="PROSITE" id="PS51303">
    <property type="entry name" value="PET"/>
    <property type="match status" value="1"/>
</dbReference>
<dbReference type="InterPro" id="IPR047120">
    <property type="entry name" value="Pk/Esn/Tes"/>
</dbReference>
<evidence type="ECO:0000313" key="9">
    <source>
        <dbReference type="Proteomes" id="UP001159405"/>
    </source>
</evidence>
<dbReference type="SUPFAM" id="SSF57716">
    <property type="entry name" value="Glucocorticoid receptor-like (DNA-binding domain)"/>
    <property type="match status" value="2"/>
</dbReference>
<feature type="domain" description="LIM zinc-binding" evidence="6">
    <location>
        <begin position="227"/>
        <end position="291"/>
    </location>
</feature>
<dbReference type="Pfam" id="PF00412">
    <property type="entry name" value="LIM"/>
    <property type="match status" value="3"/>
</dbReference>
<evidence type="ECO:0000259" key="6">
    <source>
        <dbReference type="PROSITE" id="PS50023"/>
    </source>
</evidence>
<proteinExistence type="predicted"/>
<dbReference type="InterPro" id="IPR010442">
    <property type="entry name" value="PET_domain"/>
</dbReference>
<name>A0ABN8MYR1_9CNID</name>
<protein>
    <recommendedName>
        <fullName evidence="10">Testin</fullName>
    </recommendedName>
</protein>
<keyword evidence="3 5" id="KW-0862">Zinc</keyword>
<evidence type="ECO:0000256" key="1">
    <source>
        <dbReference type="ARBA" id="ARBA00022723"/>
    </source>
</evidence>
<evidence type="ECO:0000256" key="4">
    <source>
        <dbReference type="ARBA" id="ARBA00023038"/>
    </source>
</evidence>
<dbReference type="InterPro" id="IPR001781">
    <property type="entry name" value="Znf_LIM"/>
</dbReference>
<dbReference type="PROSITE" id="PS00478">
    <property type="entry name" value="LIM_DOMAIN_1"/>
    <property type="match status" value="1"/>
</dbReference>
<dbReference type="PANTHER" id="PTHR24211:SF22">
    <property type="entry name" value="TESTIN"/>
    <property type="match status" value="1"/>
</dbReference>
<reference evidence="8 9" key="1">
    <citation type="submission" date="2022-05" db="EMBL/GenBank/DDBJ databases">
        <authorList>
            <consortium name="Genoscope - CEA"/>
            <person name="William W."/>
        </authorList>
    </citation>
    <scope>NUCLEOTIDE SEQUENCE [LARGE SCALE GENOMIC DNA]</scope>
</reference>
<gene>
    <name evidence="8" type="ORF">PLOB_00042738</name>
</gene>
<dbReference type="CDD" id="cd09027">
    <property type="entry name" value="PET"/>
    <property type="match status" value="1"/>
</dbReference>
<dbReference type="Proteomes" id="UP001159405">
    <property type="component" value="Unassembled WGS sequence"/>
</dbReference>
<dbReference type="SMART" id="SM00132">
    <property type="entry name" value="LIM"/>
    <property type="match status" value="3"/>
</dbReference>
<feature type="domain" description="PET" evidence="7">
    <location>
        <begin position="117"/>
        <end position="227"/>
    </location>
</feature>
<evidence type="ECO:0008006" key="10">
    <source>
        <dbReference type="Google" id="ProtNLM"/>
    </source>
</evidence>
<keyword evidence="1 5" id="KW-0479">Metal-binding</keyword>
<evidence type="ECO:0000256" key="5">
    <source>
        <dbReference type="PROSITE-ProRule" id="PRU00125"/>
    </source>
</evidence>
<dbReference type="PROSITE" id="PS50023">
    <property type="entry name" value="LIM_DOMAIN_2"/>
    <property type="match status" value="2"/>
</dbReference>
<evidence type="ECO:0000313" key="8">
    <source>
        <dbReference type="EMBL" id="CAH3039008.1"/>
    </source>
</evidence>